<dbReference type="PANTHER" id="PTHR12952">
    <property type="entry name" value="SYS1"/>
    <property type="match status" value="1"/>
</dbReference>
<evidence type="ECO:0000313" key="6">
    <source>
        <dbReference type="Ensembl" id="ENSPKIP00000032067.1"/>
    </source>
</evidence>
<evidence type="ECO:0000256" key="3">
    <source>
        <dbReference type="ARBA" id="ARBA00022989"/>
    </source>
</evidence>
<reference evidence="6" key="2">
    <citation type="submission" date="2025-09" db="UniProtKB">
        <authorList>
            <consortium name="Ensembl"/>
        </authorList>
    </citation>
    <scope>IDENTIFICATION</scope>
</reference>
<keyword evidence="4 5" id="KW-0472">Membrane</keyword>
<protein>
    <submittedName>
        <fullName evidence="6">Transmembrane protein 244</fullName>
    </submittedName>
</protein>
<feature type="transmembrane region" description="Helical" evidence="5">
    <location>
        <begin position="120"/>
        <end position="139"/>
    </location>
</feature>
<evidence type="ECO:0000313" key="7">
    <source>
        <dbReference type="Proteomes" id="UP000261540"/>
    </source>
</evidence>
<dbReference type="PANTHER" id="PTHR12952:SF1">
    <property type="entry name" value="TRANSMEMBRANE PROTEIN 244"/>
    <property type="match status" value="1"/>
</dbReference>
<dbReference type="AlphaFoldDB" id="A0A3B3SMX2"/>
<comment type="subcellular location">
    <subcellularLocation>
        <location evidence="1">Membrane</location>
        <topology evidence="1">Multi-pass membrane protein</topology>
    </subcellularLocation>
</comment>
<proteinExistence type="predicted"/>
<keyword evidence="3 5" id="KW-1133">Transmembrane helix</keyword>
<feature type="transmembrane region" description="Helical" evidence="5">
    <location>
        <begin position="145"/>
        <end position="165"/>
    </location>
</feature>
<dbReference type="Proteomes" id="UP000261540">
    <property type="component" value="Unplaced"/>
</dbReference>
<keyword evidence="7" id="KW-1185">Reference proteome</keyword>
<dbReference type="GeneTree" id="ENSGT00940000154347"/>
<dbReference type="Pfam" id="PF09801">
    <property type="entry name" value="SYS1"/>
    <property type="match status" value="1"/>
</dbReference>
<evidence type="ECO:0000256" key="4">
    <source>
        <dbReference type="ARBA" id="ARBA00023136"/>
    </source>
</evidence>
<evidence type="ECO:0000256" key="1">
    <source>
        <dbReference type="ARBA" id="ARBA00004141"/>
    </source>
</evidence>
<evidence type="ECO:0000256" key="2">
    <source>
        <dbReference type="ARBA" id="ARBA00022692"/>
    </source>
</evidence>
<dbReference type="Ensembl" id="ENSPKIT00000012925.1">
    <property type="protein sequence ID" value="ENSPKIP00000032067.1"/>
    <property type="gene ID" value="ENSPKIG00000012300.1"/>
</dbReference>
<dbReference type="InterPro" id="IPR019185">
    <property type="entry name" value="Integral_membrane_SYS1-rel"/>
</dbReference>
<dbReference type="STRING" id="1676925.ENSPKIP00000032067"/>
<dbReference type="GO" id="GO:0016020">
    <property type="term" value="C:membrane"/>
    <property type="evidence" value="ECO:0007669"/>
    <property type="project" value="UniProtKB-SubCell"/>
</dbReference>
<accession>A0A3B3SMX2</accession>
<reference evidence="6" key="1">
    <citation type="submission" date="2025-08" db="UniProtKB">
        <authorList>
            <consortium name="Ensembl"/>
        </authorList>
    </citation>
    <scope>IDENTIFICATION</scope>
</reference>
<evidence type="ECO:0000256" key="5">
    <source>
        <dbReference type="SAM" id="Phobius"/>
    </source>
</evidence>
<name>A0A3B3SMX2_9TELE</name>
<sequence>MFLDYWCRCCGATLIKRLGQIPTETKTEETWVILCLGYHLLTFKQYICCILYIYQLISHGLSILIIRLEDVNIWLAPFDFTIQDSWENPKYLVSVISTEVTYLLSGLLFGWLVDECMWDYAITVTLIHVGFTVAVMSDFPSAEHWWAALGSGLLMMICTGQLLAYRLLRSNFVHPADLQNF</sequence>
<keyword evidence="2 5" id="KW-0812">Transmembrane</keyword>
<organism evidence="6 7">
    <name type="scientific">Paramormyrops kingsleyae</name>
    <dbReference type="NCBI Taxonomy" id="1676925"/>
    <lineage>
        <taxon>Eukaryota</taxon>
        <taxon>Metazoa</taxon>
        <taxon>Chordata</taxon>
        <taxon>Craniata</taxon>
        <taxon>Vertebrata</taxon>
        <taxon>Euteleostomi</taxon>
        <taxon>Actinopterygii</taxon>
        <taxon>Neopterygii</taxon>
        <taxon>Teleostei</taxon>
        <taxon>Osteoglossocephala</taxon>
        <taxon>Osteoglossomorpha</taxon>
        <taxon>Osteoglossiformes</taxon>
        <taxon>Mormyridae</taxon>
        <taxon>Paramormyrops</taxon>
    </lineage>
</organism>
<feature type="transmembrane region" description="Helical" evidence="5">
    <location>
        <begin position="91"/>
        <end position="113"/>
    </location>
</feature>
<feature type="transmembrane region" description="Helical" evidence="5">
    <location>
        <begin position="46"/>
        <end position="68"/>
    </location>
</feature>